<accession>A0AAE0YDZ8</accession>
<feature type="compositionally biased region" description="Polar residues" evidence="1">
    <location>
        <begin position="74"/>
        <end position="103"/>
    </location>
</feature>
<proteinExistence type="predicted"/>
<keyword evidence="3" id="KW-1185">Reference proteome</keyword>
<dbReference type="EMBL" id="JAWDGP010006383">
    <property type="protein sequence ID" value="KAK3742000.1"/>
    <property type="molecule type" value="Genomic_DNA"/>
</dbReference>
<protein>
    <submittedName>
        <fullName evidence="2">Uncharacterized protein</fullName>
    </submittedName>
</protein>
<feature type="region of interest" description="Disordered" evidence="1">
    <location>
        <begin position="158"/>
        <end position="189"/>
    </location>
</feature>
<dbReference type="AlphaFoldDB" id="A0AAE0YDZ8"/>
<evidence type="ECO:0000313" key="2">
    <source>
        <dbReference type="EMBL" id="KAK3742000.1"/>
    </source>
</evidence>
<organism evidence="2 3">
    <name type="scientific">Elysia crispata</name>
    <name type="common">lettuce slug</name>
    <dbReference type="NCBI Taxonomy" id="231223"/>
    <lineage>
        <taxon>Eukaryota</taxon>
        <taxon>Metazoa</taxon>
        <taxon>Spiralia</taxon>
        <taxon>Lophotrochozoa</taxon>
        <taxon>Mollusca</taxon>
        <taxon>Gastropoda</taxon>
        <taxon>Heterobranchia</taxon>
        <taxon>Euthyneura</taxon>
        <taxon>Panpulmonata</taxon>
        <taxon>Sacoglossa</taxon>
        <taxon>Placobranchoidea</taxon>
        <taxon>Plakobranchidae</taxon>
        <taxon>Elysia</taxon>
    </lineage>
</organism>
<sequence>MENCESTLEKDEFQLNLDFESGLKDICNMTNNQLSVQAPKRRRQTIHGNEIKKESRAFSTSTHKPEEKTHRVTRSTSSGSMSKHLSNSTTGSSSMALQNPSPTLSGIVRHTLRRRVSTCVIKHKLKRFQDYSLPYQHDSFALLRETCNVRRNFTSPTRLCRNTTENKTKAPPKPPRQTTPRRKSGAAVTVNSPVWKKRREYFPKYLYGACPSTLILDNTIAMFEWLQLQRSGKTFCASPSTPFQVNDEALYKF</sequence>
<name>A0AAE0YDZ8_9GAST</name>
<evidence type="ECO:0000256" key="1">
    <source>
        <dbReference type="SAM" id="MobiDB-lite"/>
    </source>
</evidence>
<dbReference type="Proteomes" id="UP001283361">
    <property type="component" value="Unassembled WGS sequence"/>
</dbReference>
<comment type="caution">
    <text evidence="2">The sequence shown here is derived from an EMBL/GenBank/DDBJ whole genome shotgun (WGS) entry which is preliminary data.</text>
</comment>
<evidence type="ECO:0000313" key="3">
    <source>
        <dbReference type="Proteomes" id="UP001283361"/>
    </source>
</evidence>
<gene>
    <name evidence="2" type="ORF">RRG08_024746</name>
</gene>
<feature type="region of interest" description="Disordered" evidence="1">
    <location>
        <begin position="37"/>
        <end position="103"/>
    </location>
</feature>
<reference evidence="2" key="1">
    <citation type="journal article" date="2023" name="G3 (Bethesda)">
        <title>A reference genome for the long-term kleptoplast-retaining sea slug Elysia crispata morphotype clarki.</title>
        <authorList>
            <person name="Eastman K.E."/>
            <person name="Pendleton A.L."/>
            <person name="Shaikh M.A."/>
            <person name="Suttiyut T."/>
            <person name="Ogas R."/>
            <person name="Tomko P."/>
            <person name="Gavelis G."/>
            <person name="Widhalm J.R."/>
            <person name="Wisecaver J.H."/>
        </authorList>
    </citation>
    <scope>NUCLEOTIDE SEQUENCE</scope>
    <source>
        <strain evidence="2">ECLA1</strain>
    </source>
</reference>